<reference evidence="1 2" key="1">
    <citation type="submission" date="2020-08" db="EMBL/GenBank/DDBJ databases">
        <title>Acidobacteriota in marine sediments use diverse sulfur dissimilation pathways.</title>
        <authorList>
            <person name="Wasmund K."/>
        </authorList>
    </citation>
    <scope>NUCLEOTIDE SEQUENCE [LARGE SCALE GENOMIC DNA]</scope>
    <source>
        <strain evidence="1">MAG AM4</strain>
    </source>
</reference>
<proteinExistence type="predicted"/>
<gene>
    <name evidence="1" type="ORF">IFK94_11665</name>
</gene>
<evidence type="ECO:0000313" key="1">
    <source>
        <dbReference type="EMBL" id="MBD3868773.1"/>
    </source>
</evidence>
<name>A0A8J7CLZ4_9BACT</name>
<evidence type="ECO:0000313" key="2">
    <source>
        <dbReference type="Proteomes" id="UP000648239"/>
    </source>
</evidence>
<accession>A0A8J7CLZ4</accession>
<protein>
    <submittedName>
        <fullName evidence="1">Uncharacterized protein</fullName>
    </submittedName>
</protein>
<dbReference type="Proteomes" id="UP000648239">
    <property type="component" value="Unassembled WGS sequence"/>
</dbReference>
<dbReference type="AlphaFoldDB" id="A0A8J7CLZ4"/>
<sequence>MLPGREGKLKVTVKTAGYYGKVSKTIALKSDDPVRPDVTLKVKMALVGSAILMPSNHLLLRYRMDKPTTGQLLVRQDPTESGTLAVSELTSSEPWLTVRTRKVEAEESLERGFKAGPGDFILEFEVPEKPGAGAFRAEVTFRTGLTREPVISIPVTFTARAFGVPSTRRLLLRRDRPDGPVSGKMSFRLLGKRDGAEVKVGITPDHYLAEVKLLDSGQLQVTVTENGDREDGGQLQGGELQFVLGAETVLVPVIPPQP</sequence>
<dbReference type="EMBL" id="JACXWD010000042">
    <property type="protein sequence ID" value="MBD3868773.1"/>
    <property type="molecule type" value="Genomic_DNA"/>
</dbReference>
<organism evidence="1 2">
    <name type="scientific">Candidatus Polarisedimenticola svalbardensis</name>
    <dbReference type="NCBI Taxonomy" id="2886004"/>
    <lineage>
        <taxon>Bacteria</taxon>
        <taxon>Pseudomonadati</taxon>
        <taxon>Acidobacteriota</taxon>
        <taxon>Candidatus Polarisedimenticolia</taxon>
        <taxon>Candidatus Polarisedimenticolales</taxon>
        <taxon>Candidatus Polarisedimenticolaceae</taxon>
        <taxon>Candidatus Polarisedimenticola</taxon>
    </lineage>
</organism>
<comment type="caution">
    <text evidence="1">The sequence shown here is derived from an EMBL/GenBank/DDBJ whole genome shotgun (WGS) entry which is preliminary data.</text>
</comment>